<protein>
    <recommendedName>
        <fullName evidence="1">XAC0095-like domain-containing protein</fullName>
    </recommendedName>
</protein>
<organism evidence="2 3">
    <name type="scientific">Xanthomonas campestris pv. campestris (strain 8004)</name>
    <dbReference type="NCBI Taxonomy" id="314565"/>
    <lineage>
        <taxon>Bacteria</taxon>
        <taxon>Pseudomonadati</taxon>
        <taxon>Pseudomonadota</taxon>
        <taxon>Gammaproteobacteria</taxon>
        <taxon>Lysobacterales</taxon>
        <taxon>Lysobacteraceae</taxon>
        <taxon>Xanthomonas</taxon>
    </lineage>
</organism>
<gene>
    <name evidence="2" type="ordered locus">XC_0068</name>
</gene>
<name>A0A0H2X3R8_XANC8</name>
<proteinExistence type="predicted"/>
<dbReference type="KEGG" id="xcb:XC_0068"/>
<evidence type="ECO:0000259" key="1">
    <source>
        <dbReference type="Pfam" id="PF26642"/>
    </source>
</evidence>
<accession>A0A0H2X3R8</accession>
<reference evidence="2 3" key="1">
    <citation type="journal article" date="2005" name="Genome Res.">
        <title>Comparative and functional genomic analyses of the pathogenicity of phytopathogen Xanthomonas campestris pv. campestris.</title>
        <authorList>
            <person name="Qian W."/>
            <person name="Jia Y."/>
            <person name="Ren S.X."/>
            <person name="He Y.Q."/>
            <person name="Feng J.X."/>
            <person name="Lu L.F."/>
            <person name="Sun Q."/>
            <person name="Ying G."/>
            <person name="Tang D.J."/>
            <person name="Tang H."/>
            <person name="Wu W."/>
            <person name="Hao P."/>
            <person name="Wang L."/>
            <person name="Jiang B.L."/>
            <person name="Zeng S."/>
            <person name="Gu W.Y."/>
            <person name="Lu G."/>
            <person name="Rong L."/>
            <person name="Tian Y."/>
            <person name="Yao Z."/>
            <person name="Fu G."/>
            <person name="Chen B."/>
            <person name="Fang R."/>
            <person name="Qiang B."/>
            <person name="Chen Z."/>
            <person name="Zhao G.P."/>
            <person name="Tang J.L."/>
            <person name="He C."/>
        </authorList>
    </citation>
    <scope>NUCLEOTIDE SEQUENCE [LARGE SCALE GENOMIC DNA]</scope>
    <source>
        <strain evidence="2 3">8004</strain>
    </source>
</reference>
<feature type="domain" description="XAC0095-like" evidence="1">
    <location>
        <begin position="17"/>
        <end position="82"/>
    </location>
</feature>
<dbReference type="AlphaFoldDB" id="A0A0H2X3R8"/>
<dbReference type="Pfam" id="PF26642">
    <property type="entry name" value="XAC0095_dom"/>
    <property type="match status" value="1"/>
</dbReference>
<evidence type="ECO:0000313" key="3">
    <source>
        <dbReference type="Proteomes" id="UP000000420"/>
    </source>
</evidence>
<evidence type="ECO:0000313" key="2">
    <source>
        <dbReference type="EMBL" id="AAY47160.1"/>
    </source>
</evidence>
<dbReference type="EMBL" id="CP000050">
    <property type="protein sequence ID" value="AAY47160.1"/>
    <property type="molecule type" value="Genomic_DNA"/>
</dbReference>
<dbReference type="HOGENOM" id="CLU_175668_0_0_6"/>
<dbReference type="NCBIfam" id="NF047335">
    <property type="entry name" value="T3SS_XAC0095"/>
    <property type="match status" value="1"/>
</dbReference>
<sequence length="85" mass="9609">MQRELPHGKESGMHNEPGYWMSEGTQYHLLRVRDQLRLLAALASPRTRNESAIGVPAIPLQQWAHCLQHLAEQVEDVLEDLGGAR</sequence>
<dbReference type="Proteomes" id="UP000000420">
    <property type="component" value="Chromosome"/>
</dbReference>
<dbReference type="InterPro" id="IPR058099">
    <property type="entry name" value="T3SS_XAC0095_dom"/>
</dbReference>